<accession>A0A6J4KMV5</accession>
<evidence type="ECO:0000256" key="1">
    <source>
        <dbReference type="SAM" id="MobiDB-lite"/>
    </source>
</evidence>
<dbReference type="EMBL" id="CADCTC010000325">
    <property type="protein sequence ID" value="CAA9307533.1"/>
    <property type="molecule type" value="Genomic_DNA"/>
</dbReference>
<feature type="region of interest" description="Disordered" evidence="1">
    <location>
        <begin position="18"/>
        <end position="39"/>
    </location>
</feature>
<dbReference type="AlphaFoldDB" id="A0A6J4KMV5"/>
<proteinExistence type="predicted"/>
<evidence type="ECO:0000313" key="2">
    <source>
        <dbReference type="EMBL" id="CAA9307533.1"/>
    </source>
</evidence>
<reference evidence="2" key="1">
    <citation type="submission" date="2020-02" db="EMBL/GenBank/DDBJ databases">
        <authorList>
            <person name="Meier V. D."/>
        </authorList>
    </citation>
    <scope>NUCLEOTIDE SEQUENCE</scope>
    <source>
        <strain evidence="2">AVDCRST_MAG77</strain>
    </source>
</reference>
<organism evidence="2">
    <name type="scientific">uncultured Chloroflexota bacterium</name>
    <dbReference type="NCBI Taxonomy" id="166587"/>
    <lineage>
        <taxon>Bacteria</taxon>
        <taxon>Bacillati</taxon>
        <taxon>Chloroflexota</taxon>
        <taxon>environmental samples</taxon>
    </lineage>
</organism>
<gene>
    <name evidence="2" type="ORF">AVDCRST_MAG77-6206</name>
</gene>
<feature type="compositionally biased region" description="Basic and acidic residues" evidence="1">
    <location>
        <begin position="26"/>
        <end position="39"/>
    </location>
</feature>
<sequence>MRLRACGLRACGVRAQRASSLAPAGRRRELADRPARRMR</sequence>
<protein>
    <submittedName>
        <fullName evidence="2">Uncharacterized protein</fullName>
    </submittedName>
</protein>
<name>A0A6J4KMV5_9CHLR</name>